<reference evidence="2 3" key="1">
    <citation type="submission" date="2020-07" db="EMBL/GenBank/DDBJ databases">
        <title>Sequencing the genomes of 1000 actinobacteria strains.</title>
        <authorList>
            <person name="Klenk H.-P."/>
        </authorList>
    </citation>
    <scope>NUCLEOTIDE SEQUENCE [LARGE SCALE GENOMIC DNA]</scope>
    <source>
        <strain evidence="2 3">DSM 18448</strain>
    </source>
</reference>
<evidence type="ECO:0000313" key="2">
    <source>
        <dbReference type="EMBL" id="NYH88230.1"/>
    </source>
</evidence>
<dbReference type="Proteomes" id="UP000579605">
    <property type="component" value="Unassembled WGS sequence"/>
</dbReference>
<comment type="caution">
    <text evidence="2">The sequence shown here is derived from an EMBL/GenBank/DDBJ whole genome shotgun (WGS) entry which is preliminary data.</text>
</comment>
<dbReference type="AlphaFoldDB" id="A0A852ZGT2"/>
<gene>
    <name evidence="2" type="ORF">F4554_000868</name>
</gene>
<proteinExistence type="predicted"/>
<organism evidence="2 3">
    <name type="scientific">Actinopolymorpha rutila</name>
    <dbReference type="NCBI Taxonomy" id="446787"/>
    <lineage>
        <taxon>Bacteria</taxon>
        <taxon>Bacillati</taxon>
        <taxon>Actinomycetota</taxon>
        <taxon>Actinomycetes</taxon>
        <taxon>Propionibacteriales</taxon>
        <taxon>Actinopolymorphaceae</taxon>
        <taxon>Actinopolymorpha</taxon>
    </lineage>
</organism>
<dbReference type="EMBL" id="JACBZH010000001">
    <property type="protein sequence ID" value="NYH88230.1"/>
    <property type="molecule type" value="Genomic_DNA"/>
</dbReference>
<evidence type="ECO:0000256" key="1">
    <source>
        <dbReference type="SAM" id="MobiDB-lite"/>
    </source>
</evidence>
<sequence>MNDLTRTPTPPASACSRCHDTGFVRAHADDPDGVTRIVEVSCPACCSSPGRLQDWRDSHHWSPRRLPCRHCGAATNLRAADGLPAHKVCAESAEPVEPAPIPDEVPGRLDQTPPPATRAVAEAQGRGR</sequence>
<keyword evidence="3" id="KW-1185">Reference proteome</keyword>
<feature type="region of interest" description="Disordered" evidence="1">
    <location>
        <begin position="94"/>
        <end position="128"/>
    </location>
</feature>
<evidence type="ECO:0000313" key="3">
    <source>
        <dbReference type="Proteomes" id="UP000579605"/>
    </source>
</evidence>
<name>A0A852ZGT2_9ACTN</name>
<protein>
    <submittedName>
        <fullName evidence="2">Uncharacterized protein</fullName>
    </submittedName>
</protein>
<accession>A0A852ZGT2</accession>